<dbReference type="EMBL" id="LSEF01000040">
    <property type="protein sequence ID" value="OAF17844.1"/>
    <property type="molecule type" value="Genomic_DNA"/>
</dbReference>
<feature type="domain" description="Tyr recombinase" evidence="5">
    <location>
        <begin position="192"/>
        <end position="415"/>
    </location>
</feature>
<dbReference type="InterPro" id="IPR010998">
    <property type="entry name" value="Integrase_recombinase_N"/>
</dbReference>
<dbReference type="InterPro" id="IPR053876">
    <property type="entry name" value="Phage_int_M"/>
</dbReference>
<reference evidence="6 7" key="1">
    <citation type="submission" date="2016-02" db="EMBL/GenBank/DDBJ databases">
        <title>Draft genome sequence of the strain BR 10247T Bradyrhizobium neotropicale isolated from nodules of Centrolobium paraense.</title>
        <authorList>
            <person name="Simoes-Araujo J.L."/>
            <person name="Barauna A.C."/>
            <person name="Silva K."/>
            <person name="Zilli J.E."/>
        </authorList>
    </citation>
    <scope>NUCLEOTIDE SEQUENCE [LARGE SCALE GENOMIC DNA]</scope>
    <source>
        <strain evidence="6 7">BR 10247</strain>
    </source>
</reference>
<keyword evidence="3" id="KW-0238">DNA-binding</keyword>
<dbReference type="InterPro" id="IPR050808">
    <property type="entry name" value="Phage_Integrase"/>
</dbReference>
<dbReference type="GO" id="GO:0015074">
    <property type="term" value="P:DNA integration"/>
    <property type="evidence" value="ECO:0007669"/>
    <property type="project" value="UniProtKB-KW"/>
</dbReference>
<dbReference type="PANTHER" id="PTHR30629:SF2">
    <property type="entry name" value="PROPHAGE INTEGRASE INTS-RELATED"/>
    <property type="match status" value="1"/>
</dbReference>
<evidence type="ECO:0000313" key="6">
    <source>
        <dbReference type="EMBL" id="OAF17844.1"/>
    </source>
</evidence>
<sequence>MTSEGSRSWIFVYNSPTQNKRRRYTIGAVDFDKPDGKTTFDLEQARAKASELRGMVKAKRDPAEERDKATAAAVVAAQAEQQENDRPDFAAIAKAYKARELSRLRRGSELGRIIDRELVGPWGKKAAADITAVDVEERILALVNAGKPEAARKLLEVIRQLFDWAMAHPSYRLDRSPADRLKAMKLIGKKAKRKRILSDDELRAAWRAACRMGYPFGDMVKVLMLTALRRNEAAEAHRSEFEIGRKLWTIPAERMKGEEDESGPHVVPLSPDLLTIIEKLPSFNGGDFLFSTGDGAEPISGFSKMKRRFDKLMLEEMRKIATERNDAGLRARIGEIEAAMARLSQARGEERKKIVADLKRLWYVLHDIRRTVRTHLSALPVPEMVRELILAHAKPELHKIYDQWAYLDEKREALELWAARLKNIVDPPNDAPADNVIALRA</sequence>
<accession>A0A176ZCC3</accession>
<dbReference type="Pfam" id="PF22022">
    <property type="entry name" value="Phage_int_M"/>
    <property type="match status" value="1"/>
</dbReference>
<comment type="caution">
    <text evidence="6">The sequence shown here is derived from an EMBL/GenBank/DDBJ whole genome shotgun (WGS) entry which is preliminary data.</text>
</comment>
<dbReference type="GO" id="GO:0003677">
    <property type="term" value="F:DNA binding"/>
    <property type="evidence" value="ECO:0007669"/>
    <property type="project" value="UniProtKB-KW"/>
</dbReference>
<proteinExistence type="inferred from homology"/>
<keyword evidence="2" id="KW-0229">DNA integration</keyword>
<gene>
    <name evidence="6" type="ORF">AXW67_06910</name>
</gene>
<dbReference type="PANTHER" id="PTHR30629">
    <property type="entry name" value="PROPHAGE INTEGRASE"/>
    <property type="match status" value="1"/>
</dbReference>
<dbReference type="Gene3D" id="3.30.160.390">
    <property type="entry name" value="Integrase, DNA-binding domain"/>
    <property type="match status" value="1"/>
</dbReference>
<dbReference type="Proteomes" id="UP000077173">
    <property type="component" value="Unassembled WGS sequence"/>
</dbReference>
<protein>
    <recommendedName>
        <fullName evidence="5">Tyr recombinase domain-containing protein</fullName>
    </recommendedName>
</protein>
<dbReference type="Gene3D" id="1.10.150.130">
    <property type="match status" value="1"/>
</dbReference>
<evidence type="ECO:0000256" key="1">
    <source>
        <dbReference type="ARBA" id="ARBA00008857"/>
    </source>
</evidence>
<dbReference type="Gene3D" id="1.10.443.10">
    <property type="entry name" value="Intergrase catalytic core"/>
    <property type="match status" value="1"/>
</dbReference>
<evidence type="ECO:0000259" key="5">
    <source>
        <dbReference type="PROSITE" id="PS51898"/>
    </source>
</evidence>
<dbReference type="PROSITE" id="PS51898">
    <property type="entry name" value="TYR_RECOMBINASE"/>
    <property type="match status" value="1"/>
</dbReference>
<name>A0A176ZCC3_9BRAD</name>
<evidence type="ECO:0000256" key="2">
    <source>
        <dbReference type="ARBA" id="ARBA00022908"/>
    </source>
</evidence>
<organism evidence="6 7">
    <name type="scientific">Bradyrhizobium neotropicale</name>
    <dbReference type="NCBI Taxonomy" id="1497615"/>
    <lineage>
        <taxon>Bacteria</taxon>
        <taxon>Pseudomonadati</taxon>
        <taxon>Pseudomonadota</taxon>
        <taxon>Alphaproteobacteria</taxon>
        <taxon>Hyphomicrobiales</taxon>
        <taxon>Nitrobacteraceae</taxon>
        <taxon>Bradyrhizobium</taxon>
    </lineage>
</organism>
<dbReference type="GO" id="GO:0006310">
    <property type="term" value="P:DNA recombination"/>
    <property type="evidence" value="ECO:0007669"/>
    <property type="project" value="UniProtKB-KW"/>
</dbReference>
<dbReference type="InterPro" id="IPR025166">
    <property type="entry name" value="Integrase_DNA_bind_dom"/>
</dbReference>
<keyword evidence="7" id="KW-1185">Reference proteome</keyword>
<evidence type="ECO:0000256" key="4">
    <source>
        <dbReference type="ARBA" id="ARBA00023172"/>
    </source>
</evidence>
<dbReference type="InterPro" id="IPR002104">
    <property type="entry name" value="Integrase_catalytic"/>
</dbReference>
<comment type="similarity">
    <text evidence="1">Belongs to the 'phage' integrase family.</text>
</comment>
<dbReference type="Pfam" id="PF13356">
    <property type="entry name" value="Arm-DNA-bind_3"/>
    <property type="match status" value="1"/>
</dbReference>
<dbReference type="InterPro" id="IPR038488">
    <property type="entry name" value="Integrase_DNA-bd_sf"/>
</dbReference>
<dbReference type="AlphaFoldDB" id="A0A176ZCC3"/>
<dbReference type="SUPFAM" id="SSF56349">
    <property type="entry name" value="DNA breaking-rejoining enzymes"/>
    <property type="match status" value="1"/>
</dbReference>
<dbReference type="CDD" id="cd00801">
    <property type="entry name" value="INT_P4_C"/>
    <property type="match status" value="1"/>
</dbReference>
<evidence type="ECO:0000256" key="3">
    <source>
        <dbReference type="ARBA" id="ARBA00023125"/>
    </source>
</evidence>
<evidence type="ECO:0000313" key="7">
    <source>
        <dbReference type="Proteomes" id="UP000077173"/>
    </source>
</evidence>
<keyword evidence="4" id="KW-0233">DNA recombination</keyword>
<dbReference type="InterPro" id="IPR013762">
    <property type="entry name" value="Integrase-like_cat_sf"/>
</dbReference>
<dbReference type="InterPro" id="IPR011010">
    <property type="entry name" value="DNA_brk_join_enz"/>
</dbReference>